<feature type="domain" description="N-acetyltransferase" evidence="4">
    <location>
        <begin position="13"/>
        <end position="174"/>
    </location>
</feature>
<evidence type="ECO:0000256" key="2">
    <source>
        <dbReference type="ARBA" id="ARBA00023315"/>
    </source>
</evidence>
<name>A0A6G3R083_9ACTN</name>
<sequence length="197" mass="20250">MQRGSASGAGTPPVVRRRTPPDLGACVRVLGAVHRSDGYPVNWPPSPRAWLTGGALVSAWVAESDGRVSGHVALSRSGAGDAAPGLWSARTTGADAGAAAVVGRLFVDPRARGRGIGALLMAQAVAEARRRGLHPVLDVLASDTAAVALYERLGWRPLGTVEQEWGPRLTVTVRCFAAPPDAAAGPAPGATRARRSS</sequence>
<dbReference type="Pfam" id="PF00583">
    <property type="entry name" value="Acetyltransf_1"/>
    <property type="match status" value="1"/>
</dbReference>
<dbReference type="EMBL" id="JAAGMD010000681">
    <property type="protein sequence ID" value="NEA89158.1"/>
    <property type="molecule type" value="Genomic_DNA"/>
</dbReference>
<protein>
    <submittedName>
        <fullName evidence="5">GNAT family N-acetyltransferase</fullName>
    </submittedName>
</protein>
<dbReference type="PROSITE" id="PS51186">
    <property type="entry name" value="GNAT"/>
    <property type="match status" value="1"/>
</dbReference>
<dbReference type="Gene3D" id="3.40.630.30">
    <property type="match status" value="1"/>
</dbReference>
<feature type="region of interest" description="Disordered" evidence="3">
    <location>
        <begin position="1"/>
        <end position="20"/>
    </location>
</feature>
<dbReference type="AlphaFoldDB" id="A0A6G3R083"/>
<keyword evidence="2" id="KW-0012">Acyltransferase</keyword>
<proteinExistence type="predicted"/>
<dbReference type="InterPro" id="IPR000182">
    <property type="entry name" value="GNAT_dom"/>
</dbReference>
<dbReference type="GO" id="GO:0016747">
    <property type="term" value="F:acyltransferase activity, transferring groups other than amino-acyl groups"/>
    <property type="evidence" value="ECO:0007669"/>
    <property type="project" value="InterPro"/>
</dbReference>
<dbReference type="CDD" id="cd04301">
    <property type="entry name" value="NAT_SF"/>
    <property type="match status" value="1"/>
</dbReference>
<evidence type="ECO:0000256" key="3">
    <source>
        <dbReference type="SAM" id="MobiDB-lite"/>
    </source>
</evidence>
<comment type="caution">
    <text evidence="5">The sequence shown here is derived from an EMBL/GenBank/DDBJ whole genome shotgun (WGS) entry which is preliminary data.</text>
</comment>
<evidence type="ECO:0000259" key="4">
    <source>
        <dbReference type="PROSITE" id="PS51186"/>
    </source>
</evidence>
<keyword evidence="1 5" id="KW-0808">Transferase</keyword>
<organism evidence="5">
    <name type="scientific">Streptomyces sp. SID14436</name>
    <dbReference type="NCBI Taxonomy" id="2706070"/>
    <lineage>
        <taxon>Bacteria</taxon>
        <taxon>Bacillati</taxon>
        <taxon>Actinomycetota</taxon>
        <taxon>Actinomycetes</taxon>
        <taxon>Kitasatosporales</taxon>
        <taxon>Streptomycetaceae</taxon>
        <taxon>Streptomyces</taxon>
    </lineage>
</organism>
<dbReference type="InterPro" id="IPR050832">
    <property type="entry name" value="Bact_Acetyltransf"/>
</dbReference>
<evidence type="ECO:0000256" key="1">
    <source>
        <dbReference type="ARBA" id="ARBA00022679"/>
    </source>
</evidence>
<dbReference type="PANTHER" id="PTHR43877:SF2">
    <property type="entry name" value="AMINOALKYLPHOSPHONATE N-ACETYLTRANSFERASE-RELATED"/>
    <property type="match status" value="1"/>
</dbReference>
<evidence type="ECO:0000313" key="5">
    <source>
        <dbReference type="EMBL" id="NEA89158.1"/>
    </source>
</evidence>
<dbReference type="InterPro" id="IPR016181">
    <property type="entry name" value="Acyl_CoA_acyltransferase"/>
</dbReference>
<dbReference type="RefSeq" id="WP_164438782.1">
    <property type="nucleotide sequence ID" value="NZ_JAAGMD010000681.1"/>
</dbReference>
<dbReference type="SUPFAM" id="SSF55729">
    <property type="entry name" value="Acyl-CoA N-acyltransferases (Nat)"/>
    <property type="match status" value="1"/>
</dbReference>
<accession>A0A6G3R083</accession>
<reference evidence="5" key="1">
    <citation type="submission" date="2020-01" db="EMBL/GenBank/DDBJ databases">
        <title>Insect and environment-associated Actinomycetes.</title>
        <authorList>
            <person name="Currrie C."/>
            <person name="Chevrette M."/>
            <person name="Carlson C."/>
            <person name="Stubbendieck R."/>
            <person name="Wendt-Pienkowski E."/>
        </authorList>
    </citation>
    <scope>NUCLEOTIDE SEQUENCE</scope>
    <source>
        <strain evidence="5">SID14436</strain>
    </source>
</reference>
<dbReference type="PANTHER" id="PTHR43877">
    <property type="entry name" value="AMINOALKYLPHOSPHONATE N-ACETYLTRANSFERASE-RELATED-RELATED"/>
    <property type="match status" value="1"/>
</dbReference>
<gene>
    <name evidence="5" type="ORF">G3I53_24700</name>
</gene>